<organism evidence="1 2">
    <name type="scientific">Puccinia sorghi</name>
    <dbReference type="NCBI Taxonomy" id="27349"/>
    <lineage>
        <taxon>Eukaryota</taxon>
        <taxon>Fungi</taxon>
        <taxon>Dikarya</taxon>
        <taxon>Basidiomycota</taxon>
        <taxon>Pucciniomycotina</taxon>
        <taxon>Pucciniomycetes</taxon>
        <taxon>Pucciniales</taxon>
        <taxon>Pucciniaceae</taxon>
        <taxon>Puccinia</taxon>
    </lineage>
</organism>
<keyword evidence="2" id="KW-1185">Reference proteome</keyword>
<evidence type="ECO:0000313" key="1">
    <source>
        <dbReference type="EMBL" id="KNZ52832.1"/>
    </source>
</evidence>
<proteinExistence type="predicted"/>
<dbReference type="Proteomes" id="UP000037035">
    <property type="component" value="Unassembled WGS sequence"/>
</dbReference>
<dbReference type="EMBL" id="LAVV01008428">
    <property type="protein sequence ID" value="KNZ52832.1"/>
    <property type="molecule type" value="Genomic_DNA"/>
</dbReference>
<gene>
    <name evidence="1" type="ORF">VP01_3433g4</name>
</gene>
<name>A0A0L6UXA7_9BASI</name>
<protein>
    <submittedName>
        <fullName evidence="1">Uncharacterized protein</fullName>
    </submittedName>
</protein>
<sequence>MPQVLKALLMVVKKILPLSSQEWFKVQELYNQYASENG</sequence>
<comment type="caution">
    <text evidence="1">The sequence shown here is derived from an EMBL/GenBank/DDBJ whole genome shotgun (WGS) entry which is preliminary data.</text>
</comment>
<accession>A0A0L6UXA7</accession>
<evidence type="ECO:0000313" key="2">
    <source>
        <dbReference type="Proteomes" id="UP000037035"/>
    </source>
</evidence>
<dbReference type="VEuPathDB" id="FungiDB:VP01_3433g4"/>
<dbReference type="AlphaFoldDB" id="A0A0L6UXA7"/>
<reference evidence="1 2" key="1">
    <citation type="submission" date="2015-08" db="EMBL/GenBank/DDBJ databases">
        <title>Next Generation Sequencing and Analysis of the Genome of Puccinia sorghi L Schw, the Causal Agent of Maize Common Rust.</title>
        <authorList>
            <person name="Rochi L."/>
            <person name="Burguener G."/>
            <person name="Darino M."/>
            <person name="Turjanski A."/>
            <person name="Kreff E."/>
            <person name="Dieguez M.J."/>
            <person name="Sacco F."/>
        </authorList>
    </citation>
    <scope>NUCLEOTIDE SEQUENCE [LARGE SCALE GENOMIC DNA]</scope>
    <source>
        <strain evidence="1 2">RO10H11247</strain>
    </source>
</reference>